<keyword evidence="4" id="KW-1185">Reference proteome</keyword>
<dbReference type="AlphaFoldDB" id="A0A9P4P243"/>
<evidence type="ECO:0000313" key="4">
    <source>
        <dbReference type="Proteomes" id="UP000800235"/>
    </source>
</evidence>
<dbReference type="EMBL" id="MU007009">
    <property type="protein sequence ID" value="KAF2436855.1"/>
    <property type="molecule type" value="Genomic_DNA"/>
</dbReference>
<accession>A0A9P4P243</accession>
<proteinExistence type="predicted"/>
<keyword evidence="2" id="KW-0812">Transmembrane</keyword>
<evidence type="ECO:0000256" key="1">
    <source>
        <dbReference type="SAM" id="MobiDB-lite"/>
    </source>
</evidence>
<gene>
    <name evidence="3" type="ORF">EJ08DRAFT_4898</name>
</gene>
<comment type="caution">
    <text evidence="3">The sequence shown here is derived from an EMBL/GenBank/DDBJ whole genome shotgun (WGS) entry which is preliminary data.</text>
</comment>
<feature type="transmembrane region" description="Helical" evidence="2">
    <location>
        <begin position="35"/>
        <end position="51"/>
    </location>
</feature>
<evidence type="ECO:0000313" key="3">
    <source>
        <dbReference type="EMBL" id="KAF2436855.1"/>
    </source>
</evidence>
<organism evidence="3 4">
    <name type="scientific">Tothia fuscella</name>
    <dbReference type="NCBI Taxonomy" id="1048955"/>
    <lineage>
        <taxon>Eukaryota</taxon>
        <taxon>Fungi</taxon>
        <taxon>Dikarya</taxon>
        <taxon>Ascomycota</taxon>
        <taxon>Pezizomycotina</taxon>
        <taxon>Dothideomycetes</taxon>
        <taxon>Pleosporomycetidae</taxon>
        <taxon>Venturiales</taxon>
        <taxon>Cylindrosympodiaceae</taxon>
        <taxon>Tothia</taxon>
    </lineage>
</organism>
<keyword evidence="2" id="KW-1133">Transmembrane helix</keyword>
<evidence type="ECO:0000256" key="2">
    <source>
        <dbReference type="SAM" id="Phobius"/>
    </source>
</evidence>
<protein>
    <submittedName>
        <fullName evidence="3">Uncharacterized protein</fullName>
    </submittedName>
</protein>
<feature type="region of interest" description="Disordered" evidence="1">
    <location>
        <begin position="61"/>
        <end position="135"/>
    </location>
</feature>
<dbReference type="Proteomes" id="UP000800235">
    <property type="component" value="Unassembled WGS sequence"/>
</dbReference>
<reference evidence="3" key="1">
    <citation type="journal article" date="2020" name="Stud. Mycol.">
        <title>101 Dothideomycetes genomes: a test case for predicting lifestyles and emergence of pathogens.</title>
        <authorList>
            <person name="Haridas S."/>
            <person name="Albert R."/>
            <person name="Binder M."/>
            <person name="Bloem J."/>
            <person name="Labutti K."/>
            <person name="Salamov A."/>
            <person name="Andreopoulos B."/>
            <person name="Baker S."/>
            <person name="Barry K."/>
            <person name="Bills G."/>
            <person name="Bluhm B."/>
            <person name="Cannon C."/>
            <person name="Castanera R."/>
            <person name="Culley D."/>
            <person name="Daum C."/>
            <person name="Ezra D."/>
            <person name="Gonzalez J."/>
            <person name="Henrissat B."/>
            <person name="Kuo A."/>
            <person name="Liang C."/>
            <person name="Lipzen A."/>
            <person name="Lutzoni F."/>
            <person name="Magnuson J."/>
            <person name="Mondo S."/>
            <person name="Nolan M."/>
            <person name="Ohm R."/>
            <person name="Pangilinan J."/>
            <person name="Park H.-J."/>
            <person name="Ramirez L."/>
            <person name="Alfaro M."/>
            <person name="Sun H."/>
            <person name="Tritt A."/>
            <person name="Yoshinaga Y."/>
            <person name="Zwiers L.-H."/>
            <person name="Turgeon B."/>
            <person name="Goodwin S."/>
            <person name="Spatafora J."/>
            <person name="Crous P."/>
            <person name="Grigoriev I."/>
        </authorList>
    </citation>
    <scope>NUCLEOTIDE SEQUENCE</scope>
    <source>
        <strain evidence="3">CBS 130266</strain>
    </source>
</reference>
<keyword evidence="2" id="KW-0472">Membrane</keyword>
<name>A0A9P4P243_9PEZI</name>
<sequence>MTVKNLTRFFKNIFAASKQPSQRSNPTDQISDEDFAALLLVCLVFLAYVVFNRHRNLTMRRQEHDQRITSTASERADLDPPPPYTLVDPGNLSPTWGDPALNPEGSLPTPRNLSRILRDLPPTPRDIRTLQHTCG</sequence>